<reference evidence="1" key="1">
    <citation type="submission" date="2018-11" db="EMBL/GenBank/DDBJ databases">
        <authorList>
            <person name="Alioto T."/>
            <person name="Alioto T."/>
        </authorList>
    </citation>
    <scope>NUCLEOTIDE SEQUENCE</scope>
</reference>
<dbReference type="PANTHER" id="PTHR16897:SF2">
    <property type="entry name" value="OS03G0226600 PROTEIN"/>
    <property type="match status" value="1"/>
</dbReference>
<gene>
    <name evidence="1" type="ORF">MGAL_10B024570</name>
</gene>
<comment type="caution">
    <text evidence="1">The sequence shown here is derived from an EMBL/GenBank/DDBJ whole genome shotgun (WGS) entry which is preliminary data.</text>
</comment>
<protein>
    <recommendedName>
        <fullName evidence="3">DNA double-strand break repair Rad50 ATPase</fullName>
    </recommendedName>
</protein>
<dbReference type="Proteomes" id="UP000596742">
    <property type="component" value="Unassembled WGS sequence"/>
</dbReference>
<organism evidence="1 2">
    <name type="scientific">Mytilus galloprovincialis</name>
    <name type="common">Mediterranean mussel</name>
    <dbReference type="NCBI Taxonomy" id="29158"/>
    <lineage>
        <taxon>Eukaryota</taxon>
        <taxon>Metazoa</taxon>
        <taxon>Spiralia</taxon>
        <taxon>Lophotrochozoa</taxon>
        <taxon>Mollusca</taxon>
        <taxon>Bivalvia</taxon>
        <taxon>Autobranchia</taxon>
        <taxon>Pteriomorphia</taxon>
        <taxon>Mytilida</taxon>
        <taxon>Mytiloidea</taxon>
        <taxon>Mytilidae</taxon>
        <taxon>Mytilinae</taxon>
        <taxon>Mytilus</taxon>
    </lineage>
</organism>
<sequence length="2322" mass="258855">MSKAVCSDGVTITTEVPSVKNVVVMNAVTEPRLIKDSEDNGWYIDRYLNRQRLTNTSGVCKFSDPMAEDINLFPITPGLIGDVCKSSASYTSAIIRILPKVHLLNITWMSGVDALLIDDYEVGFSSTMRSLAPDILSFLSSKHHTQILINHFGVPEGKLFYIIIKSISKSNVIGIQSVGPYMIDTSPPQFIGTSIQVNLSGTFLVANWSAASFIDVDDPYQLRYSYAIGHNPYSTDVRQYSPIEQNGPCISSSKYTCTAIDIAKLDWKLHGNSVYYITIKATNLAGLSVTKTSKPYTHNVILPTQGIVIDVPATTYISANTPIKRYYVTIFAETLSGFVSVSSDGVTIVDPNWTLPDLKIMDGHNCSDFWHTFNGMESYFIALHPELNLTSTDHILTPGRTYRCSVTFCADHVCFPPLKTSGVTIIPNKPVTGSMLIDYTNHTETEDKAEFPVFLSGQMDFSKCRIFALRGYNKAGVWQTQFADIKQCNIYGDNQIIIPNIVVDAVGEQQINGDGSIRDGYGREIELEENEKWNKVDADYTPYNNILSSAWHSLRHKDFIWAVIEVKALDTLIYYKDFNEIQLSEPCSHPDMVRCGRTREVYINVLFNEENHLQHGKRYKICIHSPATIVEHEKWTETLLEVNKCSDGITVDLTPPVPGKVWIGPTADSIYQFQSSTSDIFINWESFTDVEEYKTTSHNSGILEYSIAIGSVEGGSDIVPFTTIGLVNHIALHNLNLQNGHDYFASVKGMDFSGRSSISHSFSVRIDNTPPQQTSKPISIDGRHINNLTEVKACWKDVFYDVESGIQYYMLEVGSKPKFNDIVRSIVTKEDCEVSINFMDTYVHEGHAYFFTIKAINKANLVTTASSWAYIYDKSPPEAGQVFDGISSSYIDNNKDINFQTDTTRIGAHWEEFYDPHTSVKVYKVAIGTCPGCDDVLQTHDVGKIHDFNLKGINLAVGIRYYTTVTACNTADLCTSSTSDGVVIDNSPPNSGKVKDGADYKDINYQSLKYYVAATWQGFNDPQSGLDKYTVRVGTGAGGNDIVSDRDVPLTDIIVFPNITSVIATETRIYITVRAYNKAGLYSEATSNGFIVEDTPPVFIRKPAFYNEIGSIIENSIVYRSCFKVTWEVSDEESFIERQYISVTSHRGGEINTTSTELNGIVRDYTYTRLDLHDGGEYFVTVIVCNGAKVCVKETSDGILVDNSPPITGTFAIHTDHAGNPNRHVPEWMMWSRFQLWLSWLGFSDLHTGIDYYMVSVGSEYMMNDINGHGSPQKFLHQKRNTSVDKGDEGKVQTYEVDTTPLESDDFVFVSIWAINTVGLRSDMIHSQFHLIPGGSLELIRRCSSQTCLGHCVCAPKDKRCPLRGDSCIDNTHNNTNTLIAVYDINYLGQGDSDDIKFTASHDTLAARWRIVQIHDLLPKWYEWSVGLTGSDEPEGVIDDTVENIWHPCGQIDNALYTMPRGKLLRDMVSYSFFVRVWYDSNIFADFKSDGVTVMSKPLTTTNFIGAGVKEHLPGHWKNDIDVMLLGGMFSVSWHEAFINTNSIMSRFRVYLSTSPGGHDIHEVDIDLPGTMTAVNISRVFLLPSVWYYSNVVGYSYAGQHVTLSSDGFTIDIDKPKTGVINDGIGNSEIDFQNNSNIVSASWHGFGDSDSGISKYYWCVQFAKTDSDCDILPYQNVGIHRSVSRSINSSIINQGKKIVSRVYAVDFVGHVSDVIESNGVVIDDTPPRPVTMFLSEESILMNPSFEESDTNFTDISTMSTADICDHSRPNYWNFSDISCVCVLGSSKSIAMHGRSFLFVRGDVWQIVDNLEVDSSYSIKFFTAHVPFDDAVASTKEGFVEFGSERHVFLIHRKQNKYGSKLDMSWHPHTFYSKAKGKNVNITFGSVDATTGILIDNIQVFKVVISEDKTLSGRVLSNAVWLHEWSSIHASWQFIDQESPVVEYSWAIGYKEGSTEIQRYTSVGLNTFAYNYNISLAHTSQVHVTVVATNAVGLSSIATAESLLVDLTPPRIEFVYDGMGYDIDSQTTDEIIANWKVEDPESGLSHCEWAVGFSETGNDVQAFTPISLELTYVSKVFDHTLLSSRTVYVTLRCHNNAGLHSLRSTDGVTISNSPPSTNNAQLEVLDLPDNEYPNKPHFQGNVTNLKLKWVGFEDFSGLDSYIVHVENQENSVSISRTLLFEHSGMVYCSLKGLELHDGPLLASVSAINSAFLSSEPVTTNLTIFTETPIIADTTGVKLSEKNRTLTVTWNKVFASSFSLFYEVSVGTALYGADIIQWQETTNEYLIMHVPLRVKITKGMSMYTTITAVGMNGLYLTKSVVLKL</sequence>
<dbReference type="OrthoDB" id="6112553at2759"/>
<dbReference type="PANTHER" id="PTHR16897">
    <property type="entry name" value="OS10G0105400 PROTEIN"/>
    <property type="match status" value="1"/>
</dbReference>
<keyword evidence="2" id="KW-1185">Reference proteome</keyword>
<name>A0A8B6DBI9_MYTGA</name>
<proteinExistence type="predicted"/>
<evidence type="ECO:0008006" key="3">
    <source>
        <dbReference type="Google" id="ProtNLM"/>
    </source>
</evidence>
<evidence type="ECO:0000313" key="1">
    <source>
        <dbReference type="EMBL" id="VDI17386.1"/>
    </source>
</evidence>
<dbReference type="InterPro" id="IPR036116">
    <property type="entry name" value="FN3_sf"/>
</dbReference>
<dbReference type="EMBL" id="UYJE01003206">
    <property type="protein sequence ID" value="VDI17386.1"/>
    <property type="molecule type" value="Genomic_DNA"/>
</dbReference>
<evidence type="ECO:0000313" key="2">
    <source>
        <dbReference type="Proteomes" id="UP000596742"/>
    </source>
</evidence>
<accession>A0A8B6DBI9</accession>
<dbReference type="SUPFAM" id="SSF49265">
    <property type="entry name" value="Fibronectin type III"/>
    <property type="match status" value="2"/>
</dbReference>